<dbReference type="Gene3D" id="2.30.30.40">
    <property type="entry name" value="SH3 Domains"/>
    <property type="match status" value="1"/>
</dbReference>
<evidence type="ECO:0000256" key="2">
    <source>
        <dbReference type="ARBA" id="ARBA00012732"/>
    </source>
</evidence>
<gene>
    <name evidence="10" type="ORF">MAR_009901</name>
</gene>
<organism evidence="10 11">
    <name type="scientific">Mya arenaria</name>
    <name type="common">Soft-shell clam</name>
    <dbReference type="NCBI Taxonomy" id="6604"/>
    <lineage>
        <taxon>Eukaryota</taxon>
        <taxon>Metazoa</taxon>
        <taxon>Spiralia</taxon>
        <taxon>Lophotrochozoa</taxon>
        <taxon>Mollusca</taxon>
        <taxon>Bivalvia</taxon>
        <taxon>Autobranchia</taxon>
        <taxon>Heteroconchia</taxon>
        <taxon>Euheterodonta</taxon>
        <taxon>Imparidentia</taxon>
        <taxon>Neoheterodontei</taxon>
        <taxon>Myida</taxon>
        <taxon>Myoidea</taxon>
        <taxon>Myidae</taxon>
        <taxon>Mya</taxon>
    </lineage>
</organism>
<evidence type="ECO:0000256" key="4">
    <source>
        <dbReference type="ARBA" id="ARBA00022638"/>
    </source>
</evidence>
<evidence type="ECO:0000256" key="5">
    <source>
        <dbReference type="ARBA" id="ARBA00022801"/>
    </source>
</evidence>
<feature type="signal peptide" evidence="9">
    <location>
        <begin position="1"/>
        <end position="16"/>
    </location>
</feature>
<dbReference type="PROSITE" id="PS51909">
    <property type="entry name" value="LYSOZYME_I"/>
    <property type="match status" value="1"/>
</dbReference>
<evidence type="ECO:0000256" key="7">
    <source>
        <dbReference type="ARBA" id="ARBA00023157"/>
    </source>
</evidence>
<comment type="catalytic activity">
    <reaction evidence="1">
        <text>Hydrolysis of (1-&gt;4)-beta-linkages between N-acetylmuramic acid and N-acetyl-D-glucosamine residues in a peptidoglycan and between N-acetyl-D-glucosamine residues in chitodextrins.</text>
        <dbReference type="EC" id="3.2.1.17"/>
    </reaction>
</comment>
<evidence type="ECO:0000256" key="3">
    <source>
        <dbReference type="ARBA" id="ARBA00022529"/>
    </source>
</evidence>
<evidence type="ECO:0000256" key="8">
    <source>
        <dbReference type="ARBA" id="ARBA00023295"/>
    </source>
</evidence>
<protein>
    <recommendedName>
        <fullName evidence="2">lysozyme</fullName>
        <ecNumber evidence="2">3.2.1.17</ecNumber>
    </recommendedName>
</protein>
<keyword evidence="8" id="KW-0326">Glycosidase</keyword>
<keyword evidence="7" id="KW-1015">Disulfide bond</keyword>
<evidence type="ECO:0000256" key="9">
    <source>
        <dbReference type="SAM" id="SignalP"/>
    </source>
</evidence>
<dbReference type="InterPro" id="IPR023346">
    <property type="entry name" value="Lysozyme-like_dom_sf"/>
</dbReference>
<dbReference type="Pfam" id="PF05497">
    <property type="entry name" value="Destabilase"/>
    <property type="match status" value="1"/>
</dbReference>
<name>A0ABY7E025_MYAAR</name>
<keyword evidence="11" id="KW-1185">Reference proteome</keyword>
<dbReference type="SUPFAM" id="SSF53955">
    <property type="entry name" value="Lysozyme-like"/>
    <property type="match status" value="1"/>
</dbReference>
<reference evidence="10" key="1">
    <citation type="submission" date="2022-11" db="EMBL/GenBank/DDBJ databases">
        <title>Centuries of genome instability and evolution in soft-shell clam transmissible cancer (bioRxiv).</title>
        <authorList>
            <person name="Hart S.F.M."/>
            <person name="Yonemitsu M.A."/>
            <person name="Giersch R.M."/>
            <person name="Beal B.F."/>
            <person name="Arriagada G."/>
            <person name="Davis B.W."/>
            <person name="Ostrander E.A."/>
            <person name="Goff S.P."/>
            <person name="Metzger M.J."/>
        </authorList>
    </citation>
    <scope>NUCLEOTIDE SEQUENCE</scope>
    <source>
        <strain evidence="10">MELC-2E11</strain>
        <tissue evidence="10">Siphon/mantle</tissue>
    </source>
</reference>
<dbReference type="Proteomes" id="UP001164746">
    <property type="component" value="Chromosome 4"/>
</dbReference>
<dbReference type="EMBL" id="CP111015">
    <property type="protein sequence ID" value="WAR03343.1"/>
    <property type="molecule type" value="Genomic_DNA"/>
</dbReference>
<proteinExistence type="predicted"/>
<evidence type="ECO:0000313" key="11">
    <source>
        <dbReference type="Proteomes" id="UP001164746"/>
    </source>
</evidence>
<keyword evidence="9" id="KW-0732">Signal</keyword>
<keyword evidence="3" id="KW-0929">Antimicrobial</keyword>
<dbReference type="Gene3D" id="1.10.530.10">
    <property type="match status" value="1"/>
</dbReference>
<evidence type="ECO:0000313" key="10">
    <source>
        <dbReference type="EMBL" id="WAR03343.1"/>
    </source>
</evidence>
<feature type="chain" id="PRO_5046487135" description="lysozyme" evidence="9">
    <location>
        <begin position="17"/>
        <end position="226"/>
    </location>
</feature>
<keyword evidence="5" id="KW-0378">Hydrolase</keyword>
<accession>A0ABY7E025</accession>
<keyword evidence="6" id="KW-0044">Antibiotic</keyword>
<dbReference type="InterPro" id="IPR008597">
    <property type="entry name" value="Invert_lysozyme"/>
</dbReference>
<dbReference type="EC" id="3.2.1.17" evidence="2"/>
<dbReference type="PANTHER" id="PTHR11195:SF13">
    <property type="entry name" value="INVERTEBRATE-TYPE LYSOZYME 2-RELATED"/>
    <property type="match status" value="1"/>
</dbReference>
<evidence type="ECO:0000256" key="6">
    <source>
        <dbReference type="ARBA" id="ARBA00023022"/>
    </source>
</evidence>
<keyword evidence="4" id="KW-0081">Bacteriolytic enzyme</keyword>
<dbReference type="PANTHER" id="PTHR11195">
    <property type="entry name" value="DESTABILASE-RELATED"/>
    <property type="match status" value="1"/>
</dbReference>
<evidence type="ECO:0000256" key="1">
    <source>
        <dbReference type="ARBA" id="ARBA00000632"/>
    </source>
</evidence>
<sequence length="226" mass="24050">MLKIVLLAQLVALATAAPASGTCMCVNTAALHVRDQAGLSSNVVATASSGECYKFNGGVITKDGYTWYELQNVHGHSRVWAASNYLTVSPASHCGSSGSTGSHSFATGVVSQHCLECICQQESGCTNKPCADDVGSLSCGYFQIKHDYWLDCGSIGGSWKACAADLHCASQCVQNYMKRWASHYNCPLTCEGYSREHNGGPNGCHHSSTLGYWTQVKTHSGCAHVQ</sequence>
<dbReference type="CDD" id="cd16890">
    <property type="entry name" value="lyz_i"/>
    <property type="match status" value="1"/>
</dbReference>